<dbReference type="EMBL" id="FZOA01000005">
    <property type="protein sequence ID" value="SNR84609.1"/>
    <property type="molecule type" value="Genomic_DNA"/>
</dbReference>
<evidence type="ECO:0000256" key="1">
    <source>
        <dbReference type="SAM" id="Phobius"/>
    </source>
</evidence>
<dbReference type="InterPro" id="IPR014717">
    <property type="entry name" value="Transl_elong_EF1B/ribsomal_bS6"/>
</dbReference>
<name>A0A238ZN67_9PROT</name>
<dbReference type="Gene3D" id="3.30.70.60">
    <property type="match status" value="1"/>
</dbReference>
<gene>
    <name evidence="2" type="ORF">SAMN05192560_1377</name>
</gene>
<accession>A0A238ZN67</accession>
<keyword evidence="1" id="KW-0472">Membrane</keyword>
<feature type="transmembrane region" description="Helical" evidence="1">
    <location>
        <begin position="21"/>
        <end position="38"/>
    </location>
</feature>
<dbReference type="AlphaFoldDB" id="A0A238ZN67"/>
<evidence type="ECO:0000313" key="2">
    <source>
        <dbReference type="EMBL" id="SNR84609.1"/>
    </source>
</evidence>
<dbReference type="Pfam" id="PF04350">
    <property type="entry name" value="PilO"/>
    <property type="match status" value="1"/>
</dbReference>
<dbReference type="GO" id="GO:0043107">
    <property type="term" value="P:type IV pilus-dependent motility"/>
    <property type="evidence" value="ECO:0007669"/>
    <property type="project" value="InterPro"/>
</dbReference>
<evidence type="ECO:0000313" key="3">
    <source>
        <dbReference type="Proteomes" id="UP000198305"/>
    </source>
</evidence>
<dbReference type="Proteomes" id="UP000198305">
    <property type="component" value="Unassembled WGS sequence"/>
</dbReference>
<keyword evidence="1" id="KW-0812">Transmembrane</keyword>
<keyword evidence="3" id="KW-1185">Reference proteome</keyword>
<organism evidence="2 3">
    <name type="scientific">Methylobacillus rhizosphaerae</name>
    <dbReference type="NCBI Taxonomy" id="551994"/>
    <lineage>
        <taxon>Bacteria</taxon>
        <taxon>Pseudomonadati</taxon>
        <taxon>Pseudomonadota</taxon>
        <taxon>Betaproteobacteria</taxon>
        <taxon>Nitrosomonadales</taxon>
        <taxon>Methylophilaceae</taxon>
        <taxon>Methylobacillus</taxon>
    </lineage>
</organism>
<keyword evidence="1" id="KW-1133">Transmembrane helix</keyword>
<proteinExistence type="predicted"/>
<dbReference type="OrthoDB" id="9096701at2"/>
<dbReference type="GO" id="GO:0043683">
    <property type="term" value="P:type IV pilus assembly"/>
    <property type="evidence" value="ECO:0007669"/>
    <property type="project" value="InterPro"/>
</dbReference>
<protein>
    <submittedName>
        <fullName evidence="2">Pilus assembly protein, PilO</fullName>
    </submittedName>
</protein>
<reference evidence="3" key="1">
    <citation type="submission" date="2017-06" db="EMBL/GenBank/DDBJ databases">
        <authorList>
            <person name="Varghese N."/>
            <person name="Submissions S."/>
        </authorList>
    </citation>
    <scope>NUCLEOTIDE SEQUENCE [LARGE SCALE GENOMIC DNA]</scope>
    <source>
        <strain evidence="3">Ca-68</strain>
    </source>
</reference>
<dbReference type="InterPro" id="IPR007445">
    <property type="entry name" value="PilO"/>
</dbReference>
<sequence length="182" mass="20696">MKNYINLIKYHINFIENKGKCGLLLTIICLVAALGIGWPQAKALQQLELETAAMKRSSNGLPRQQLAPSPQVALKAFYQMLPAEQEATLLLNQMLDIAEQHQLIPEKVDYVRNRQSTAQFSRYQLNLPLKGHYPDIRHFIADIMVAFPSIALSEITLKRDETQGDQVEARLKLTLYLHKDGQ</sequence>